<gene>
    <name evidence="2" type="ORF">C1SCF055_LOCUS27174</name>
</gene>
<feature type="compositionally biased region" description="Basic and acidic residues" evidence="1">
    <location>
        <begin position="122"/>
        <end position="132"/>
    </location>
</feature>
<feature type="region of interest" description="Disordered" evidence="1">
    <location>
        <begin position="191"/>
        <end position="223"/>
    </location>
</feature>
<evidence type="ECO:0000313" key="3">
    <source>
        <dbReference type="EMBL" id="CAL4788413.1"/>
    </source>
</evidence>
<evidence type="ECO:0000313" key="4">
    <source>
        <dbReference type="Proteomes" id="UP001152797"/>
    </source>
</evidence>
<protein>
    <submittedName>
        <fullName evidence="3">Trafficking protein particle complex subunit 4</fullName>
    </submittedName>
</protein>
<reference evidence="3 4" key="2">
    <citation type="submission" date="2024-05" db="EMBL/GenBank/DDBJ databases">
        <authorList>
            <person name="Chen Y."/>
            <person name="Shah S."/>
            <person name="Dougan E. K."/>
            <person name="Thang M."/>
            <person name="Chan C."/>
        </authorList>
    </citation>
    <scope>NUCLEOTIDE SEQUENCE [LARGE SCALE GENOMIC DNA]</scope>
</reference>
<dbReference type="OrthoDB" id="413183at2759"/>
<comment type="caution">
    <text evidence="2">The sequence shown here is derived from an EMBL/GenBank/DDBJ whole genome shotgun (WGS) entry which is preliminary data.</text>
</comment>
<feature type="region of interest" description="Disordered" evidence="1">
    <location>
        <begin position="117"/>
        <end position="137"/>
    </location>
</feature>
<dbReference type="EMBL" id="CAMXCT030002890">
    <property type="protein sequence ID" value="CAL4788413.1"/>
    <property type="molecule type" value="Genomic_DNA"/>
</dbReference>
<dbReference type="AlphaFoldDB" id="A0A9P1D1A9"/>
<accession>A0A9P1D1A9</accession>
<keyword evidence="4" id="KW-1185">Reference proteome</keyword>
<reference evidence="2" key="1">
    <citation type="submission" date="2022-10" db="EMBL/GenBank/DDBJ databases">
        <authorList>
            <person name="Chen Y."/>
            <person name="Dougan E. K."/>
            <person name="Chan C."/>
            <person name="Rhodes N."/>
            <person name="Thang M."/>
        </authorList>
    </citation>
    <scope>NUCLEOTIDE SEQUENCE</scope>
</reference>
<proteinExistence type="predicted"/>
<evidence type="ECO:0000256" key="1">
    <source>
        <dbReference type="SAM" id="MobiDB-lite"/>
    </source>
</evidence>
<dbReference type="EMBL" id="CAMXCT020002890">
    <property type="protein sequence ID" value="CAL1154476.1"/>
    <property type="molecule type" value="Genomic_DNA"/>
</dbReference>
<dbReference type="EMBL" id="CAMXCT010002890">
    <property type="protein sequence ID" value="CAI4001101.1"/>
    <property type="molecule type" value="Genomic_DNA"/>
</dbReference>
<sequence length="320" mass="35775">MQKVRTGGNVVLDWSPNLQNGERLERPELTRIFSNSRTGRTDWHRNQFVPLPSRPPPEKPPEEYVAPKHRRHLIYLALYRDKVDQHQAAMLAATTGAVPSSPSAAEAGHLAATTGHFPVESQDSRSRRHAPDDTEPALTAHTAAVKASGIGLDEHVEVKRLGKLFDEWIEMTQQDVDEVYEKLGLNREGSKTLRPRAAKPGGKSWRGRLDRASKAPSSPQTTRNEELEVLEAVAMATTTSLTGTTTGGFSQGSILAPRRNPDRKKLDRLWTVLTNPKVRCASLKDKAGYQQRDRQMPTKIEGIKPLMLYKLYNGPWRLDV</sequence>
<organism evidence="2">
    <name type="scientific">Cladocopium goreaui</name>
    <dbReference type="NCBI Taxonomy" id="2562237"/>
    <lineage>
        <taxon>Eukaryota</taxon>
        <taxon>Sar</taxon>
        <taxon>Alveolata</taxon>
        <taxon>Dinophyceae</taxon>
        <taxon>Suessiales</taxon>
        <taxon>Symbiodiniaceae</taxon>
        <taxon>Cladocopium</taxon>
    </lineage>
</organism>
<evidence type="ECO:0000313" key="2">
    <source>
        <dbReference type="EMBL" id="CAI4001101.1"/>
    </source>
</evidence>
<name>A0A9P1D1A9_9DINO</name>
<dbReference type="Proteomes" id="UP001152797">
    <property type="component" value="Unassembled WGS sequence"/>
</dbReference>